<dbReference type="EMBL" id="CAMXCT030001979">
    <property type="protein sequence ID" value="CAL4781954.1"/>
    <property type="molecule type" value="Genomic_DNA"/>
</dbReference>
<feature type="domain" description="Phosphatidic acid phosphatase type 2/haloperoxidase" evidence="1">
    <location>
        <begin position="77"/>
        <end position="179"/>
    </location>
</feature>
<dbReference type="EMBL" id="CAMXCT010001979">
    <property type="protein sequence ID" value="CAI3994642.1"/>
    <property type="molecule type" value="Genomic_DNA"/>
</dbReference>
<evidence type="ECO:0000313" key="3">
    <source>
        <dbReference type="EMBL" id="CAL1148017.1"/>
    </source>
</evidence>
<dbReference type="Pfam" id="PF01569">
    <property type="entry name" value="PAP2"/>
    <property type="match status" value="1"/>
</dbReference>
<evidence type="ECO:0000313" key="2">
    <source>
        <dbReference type="EMBL" id="CAI3994642.1"/>
    </source>
</evidence>
<name>A0A9P1G233_9DINO</name>
<reference evidence="2" key="1">
    <citation type="submission" date="2022-10" db="EMBL/GenBank/DDBJ databases">
        <authorList>
            <person name="Chen Y."/>
            <person name="Dougan E. K."/>
            <person name="Chan C."/>
            <person name="Rhodes N."/>
            <person name="Thang M."/>
        </authorList>
    </citation>
    <scope>NUCLEOTIDE SEQUENCE</scope>
</reference>
<reference evidence="3" key="2">
    <citation type="submission" date="2024-04" db="EMBL/GenBank/DDBJ databases">
        <authorList>
            <person name="Chen Y."/>
            <person name="Shah S."/>
            <person name="Dougan E. K."/>
            <person name="Thang M."/>
            <person name="Chan C."/>
        </authorList>
    </citation>
    <scope>NUCLEOTIDE SEQUENCE [LARGE SCALE GENOMIC DNA]</scope>
</reference>
<evidence type="ECO:0000313" key="4">
    <source>
        <dbReference type="EMBL" id="CAL4781954.1"/>
    </source>
</evidence>
<organism evidence="2">
    <name type="scientific">Cladocopium goreaui</name>
    <dbReference type="NCBI Taxonomy" id="2562237"/>
    <lineage>
        <taxon>Eukaryota</taxon>
        <taxon>Sar</taxon>
        <taxon>Alveolata</taxon>
        <taxon>Dinophyceae</taxon>
        <taxon>Suessiales</taxon>
        <taxon>Symbiodiniaceae</taxon>
        <taxon>Cladocopium</taxon>
    </lineage>
</organism>
<evidence type="ECO:0000313" key="5">
    <source>
        <dbReference type="Proteomes" id="UP001152797"/>
    </source>
</evidence>
<protein>
    <submittedName>
        <fullName evidence="4">Dolichyldiphosphatase</fullName>
    </submittedName>
</protein>
<dbReference type="AlphaFoldDB" id="A0A9P1G233"/>
<dbReference type="InterPro" id="IPR000326">
    <property type="entry name" value="PAP2/HPO"/>
</dbReference>
<evidence type="ECO:0000259" key="1">
    <source>
        <dbReference type="Pfam" id="PF01569"/>
    </source>
</evidence>
<dbReference type="OrthoDB" id="446093at2759"/>
<dbReference type="Proteomes" id="UP001152797">
    <property type="component" value="Unassembled WGS sequence"/>
</dbReference>
<gene>
    <name evidence="2" type="ORF">C1SCF055_LOCUS21277</name>
</gene>
<keyword evidence="5" id="KW-1185">Reference proteome</keyword>
<proteinExistence type="predicted"/>
<sequence length="269" mass="29588">MMGSWEVLGACVPSWSQRHLPCPYGFPVPLPASDFTLPEQVSWADVCAALFCTLPFDWSLLWFTALLLCCGLREVFLGLLIFLDNLVIVVLQNLIQQPRPKESCLTSCGMPSGHAVICTSLTCWISCESAQRLQHSKGVMVILLVMGIHLPVLWAKVHLHDHTTTQVFSGAMAGAAAAWPGSAGACQITSTERRMDTLLFVADGPDGKEMSDSYMANDALPCCSHVSVWLKCSWLWRRSLLARGEPRQFPLAKPFVHGCDSRDDVLNVV</sequence>
<comment type="caution">
    <text evidence="2">The sequence shown here is derived from an EMBL/GenBank/DDBJ whole genome shotgun (WGS) entry which is preliminary data.</text>
</comment>
<dbReference type="InterPro" id="IPR036938">
    <property type="entry name" value="PAP2/HPO_sf"/>
</dbReference>
<dbReference type="SUPFAM" id="SSF48317">
    <property type="entry name" value="Acid phosphatase/Vanadium-dependent haloperoxidase"/>
    <property type="match status" value="1"/>
</dbReference>
<accession>A0A9P1G233</accession>
<dbReference type="EMBL" id="CAMXCT020001979">
    <property type="protein sequence ID" value="CAL1148017.1"/>
    <property type="molecule type" value="Genomic_DNA"/>
</dbReference>